<dbReference type="RefSeq" id="XP_022480399.1">
    <property type="nucleotide sequence ID" value="XM_022612971.1"/>
</dbReference>
<proteinExistence type="predicted"/>
<dbReference type="GeneID" id="34554481"/>
<accession>A0A1G4BP74</accession>
<evidence type="ECO:0000313" key="1">
    <source>
        <dbReference type="EMBL" id="OHF03262.1"/>
    </source>
</evidence>
<sequence length="152" mass="16871">MPASPYSASSIHHWPLSYGKLFPIDQHQAGRFNSATPVAFQSILSPSGPWEVLLVILGLPVPVPPSDIRAEFWTVRSGRNTVANRTGAEVSTLAKRCGPLPREASMPARARTDMLGRAARVALRLSVHPRPLPLTQAQLWLARRHRHYQEWG</sequence>
<dbReference type="Proteomes" id="UP000176998">
    <property type="component" value="Unassembled WGS sequence"/>
</dbReference>
<protein>
    <submittedName>
        <fullName evidence="1">Uncharacterized protein</fullName>
    </submittedName>
</protein>
<name>A0A1G4BP74_9PEZI</name>
<keyword evidence="2" id="KW-1185">Reference proteome</keyword>
<dbReference type="AlphaFoldDB" id="A0A1G4BP74"/>
<reference evidence="1 2" key="1">
    <citation type="submission" date="2016-09" db="EMBL/GenBank/DDBJ databases">
        <authorList>
            <person name="Capua I."/>
            <person name="De Benedictis P."/>
            <person name="Joannis T."/>
            <person name="Lombin L.H."/>
            <person name="Cattoli G."/>
        </authorList>
    </citation>
    <scope>NUCLEOTIDE SEQUENCE [LARGE SCALE GENOMIC DNA]</scope>
    <source>
        <strain evidence="1 2">IMI 309357</strain>
    </source>
</reference>
<evidence type="ECO:0000313" key="2">
    <source>
        <dbReference type="Proteomes" id="UP000176998"/>
    </source>
</evidence>
<organism evidence="1 2">
    <name type="scientific">Colletotrichum orchidophilum</name>
    <dbReference type="NCBI Taxonomy" id="1209926"/>
    <lineage>
        <taxon>Eukaryota</taxon>
        <taxon>Fungi</taxon>
        <taxon>Dikarya</taxon>
        <taxon>Ascomycota</taxon>
        <taxon>Pezizomycotina</taxon>
        <taxon>Sordariomycetes</taxon>
        <taxon>Hypocreomycetidae</taxon>
        <taxon>Glomerellales</taxon>
        <taxon>Glomerellaceae</taxon>
        <taxon>Colletotrichum</taxon>
    </lineage>
</organism>
<gene>
    <name evidence="1" type="ORF">CORC01_01315</name>
</gene>
<comment type="caution">
    <text evidence="1">The sequence shown here is derived from an EMBL/GenBank/DDBJ whole genome shotgun (WGS) entry which is preliminary data.</text>
</comment>
<dbReference type="EMBL" id="MJBS01000007">
    <property type="protein sequence ID" value="OHF03262.1"/>
    <property type="molecule type" value="Genomic_DNA"/>
</dbReference>